<name>A0A162UT27_PHYB8</name>
<dbReference type="GO" id="GO:0009055">
    <property type="term" value="F:electron transfer activity"/>
    <property type="evidence" value="ECO:0007669"/>
    <property type="project" value="UniProtKB-UniRule"/>
</dbReference>
<dbReference type="GeneID" id="28995957"/>
<evidence type="ECO:0000256" key="4">
    <source>
        <dbReference type="ARBA" id="ARBA00022490"/>
    </source>
</evidence>
<keyword evidence="15" id="KW-1185">Reference proteome</keyword>
<keyword evidence="6 10" id="KW-0479">Metal-binding</keyword>
<evidence type="ECO:0000256" key="8">
    <source>
        <dbReference type="ARBA" id="ARBA00023014"/>
    </source>
</evidence>
<dbReference type="Proteomes" id="UP000077315">
    <property type="component" value="Unassembled WGS sequence"/>
</dbReference>
<evidence type="ECO:0000256" key="10">
    <source>
        <dbReference type="HAMAP-Rule" id="MF_03115"/>
    </source>
</evidence>
<dbReference type="OrthoDB" id="311633at2759"/>
<evidence type="ECO:0000256" key="7">
    <source>
        <dbReference type="ARBA" id="ARBA00023004"/>
    </source>
</evidence>
<organism evidence="14 15">
    <name type="scientific">Phycomyces blakesleeanus (strain ATCC 8743b / DSM 1359 / FGSC 10004 / NBRC 33097 / NRRL 1555)</name>
    <dbReference type="NCBI Taxonomy" id="763407"/>
    <lineage>
        <taxon>Eukaryota</taxon>
        <taxon>Fungi</taxon>
        <taxon>Fungi incertae sedis</taxon>
        <taxon>Mucoromycota</taxon>
        <taxon>Mucoromycotina</taxon>
        <taxon>Mucoromycetes</taxon>
        <taxon>Mucorales</taxon>
        <taxon>Phycomycetaceae</taxon>
        <taxon>Phycomyces</taxon>
    </lineage>
</organism>
<dbReference type="InterPro" id="IPR046408">
    <property type="entry name" value="CIAPIN1"/>
</dbReference>
<feature type="binding site" evidence="10">
    <location>
        <position position="296"/>
    </location>
    <ligand>
        <name>[4Fe-4S] cluster</name>
        <dbReference type="ChEBI" id="CHEBI:49883"/>
    </ligand>
</feature>
<accession>A0A162UT27</accession>
<keyword evidence="3 10" id="KW-0004">4Fe-4S</keyword>
<dbReference type="InterPro" id="IPR049011">
    <property type="entry name" value="Anamorsin_N_metazoan"/>
</dbReference>
<dbReference type="Pfam" id="PF20922">
    <property type="entry name" value="Anamorsin_N"/>
    <property type="match status" value="1"/>
</dbReference>
<dbReference type="SUPFAM" id="SSF53335">
    <property type="entry name" value="S-adenosyl-L-methionine-dependent methyltransferases"/>
    <property type="match status" value="1"/>
</dbReference>
<evidence type="ECO:0000259" key="13">
    <source>
        <dbReference type="Pfam" id="PF20922"/>
    </source>
</evidence>
<feature type="region of interest" description="Fe-S binding site B" evidence="10">
    <location>
        <begin position="293"/>
        <end position="307"/>
    </location>
</feature>
<dbReference type="GO" id="GO:0051537">
    <property type="term" value="F:2 iron, 2 sulfur cluster binding"/>
    <property type="evidence" value="ECO:0007669"/>
    <property type="project" value="UniProtKB-UniRule"/>
</dbReference>
<comment type="similarity">
    <text evidence="2 10">Belongs to the anamorsin family.</text>
</comment>
<evidence type="ECO:0000256" key="9">
    <source>
        <dbReference type="ARBA" id="ARBA00023128"/>
    </source>
</evidence>
<feature type="compositionally biased region" description="Acidic residues" evidence="11">
    <location>
        <begin position="211"/>
        <end position="227"/>
    </location>
</feature>
<dbReference type="HAMAP" id="MF_03115">
    <property type="entry name" value="Anamorsin"/>
    <property type="match status" value="1"/>
</dbReference>
<comment type="cofactor">
    <cofactor evidence="10">
        <name>[2Fe-2S] cluster</name>
        <dbReference type="ChEBI" id="CHEBI:190135"/>
    </cofactor>
</comment>
<feature type="binding site" evidence="10">
    <location>
        <position position="255"/>
    </location>
    <ligand>
        <name>[2Fe-2S] cluster</name>
        <dbReference type="ChEBI" id="CHEBI:190135"/>
    </ligand>
</feature>
<dbReference type="STRING" id="763407.A0A162UT27"/>
<dbReference type="AlphaFoldDB" id="A0A162UT27"/>
<keyword evidence="7 10" id="KW-0408">Iron</keyword>
<feature type="region of interest" description="Disordered" evidence="11">
    <location>
        <begin position="189"/>
        <end position="241"/>
    </location>
</feature>
<dbReference type="VEuPathDB" id="FungiDB:PHYBLDRAFT_164635"/>
<dbReference type="GO" id="GO:0016226">
    <property type="term" value="P:iron-sulfur cluster assembly"/>
    <property type="evidence" value="ECO:0007669"/>
    <property type="project" value="UniProtKB-UniRule"/>
</dbReference>
<reference evidence="15" key="1">
    <citation type="submission" date="2015-06" db="EMBL/GenBank/DDBJ databases">
        <title>Expansion of signal transduction pathways in fungi by whole-genome duplication.</title>
        <authorList>
            <consortium name="DOE Joint Genome Institute"/>
            <person name="Corrochano L.M."/>
            <person name="Kuo A."/>
            <person name="Marcet-Houben M."/>
            <person name="Polaino S."/>
            <person name="Salamov A."/>
            <person name="Villalobos J.M."/>
            <person name="Alvarez M.I."/>
            <person name="Avalos J."/>
            <person name="Benito E.P."/>
            <person name="Benoit I."/>
            <person name="Burger G."/>
            <person name="Camino L.P."/>
            <person name="Canovas D."/>
            <person name="Cerda-Olmedo E."/>
            <person name="Cheng J.-F."/>
            <person name="Dominguez A."/>
            <person name="Elias M."/>
            <person name="Eslava A.P."/>
            <person name="Glaser F."/>
            <person name="Grimwood J."/>
            <person name="Gutierrez G."/>
            <person name="Heitman J."/>
            <person name="Henrissat B."/>
            <person name="Iturriaga E.A."/>
            <person name="Lang B.F."/>
            <person name="Lavin J.L."/>
            <person name="Lee S."/>
            <person name="Li W."/>
            <person name="Lindquist E."/>
            <person name="Lopez-Garcia S."/>
            <person name="Luque E.M."/>
            <person name="Marcos A.T."/>
            <person name="Martin J."/>
            <person name="McCluskey K."/>
            <person name="Medina H.R."/>
            <person name="Miralles-Duran A."/>
            <person name="Miyazaki A."/>
            <person name="Munoz-Torres E."/>
            <person name="Oguiza J.A."/>
            <person name="Ohm R."/>
            <person name="Olmedo M."/>
            <person name="Orejas M."/>
            <person name="Ortiz-Castellanos L."/>
            <person name="Pisabarro A.G."/>
            <person name="Rodriguez-Romero J."/>
            <person name="Ruiz-Herrera J."/>
            <person name="Ruiz-Vazquez R."/>
            <person name="Sanz C."/>
            <person name="Schackwitz W."/>
            <person name="Schmutz J."/>
            <person name="Shahriari M."/>
            <person name="Shelest E."/>
            <person name="Silva-Franco F."/>
            <person name="Soanes D."/>
            <person name="Syed K."/>
            <person name="Tagua V.G."/>
            <person name="Talbot N.J."/>
            <person name="Thon M."/>
            <person name="De vries R.P."/>
            <person name="Wiebenga A."/>
            <person name="Yadav J.S."/>
            <person name="Braun E.L."/>
            <person name="Baker S."/>
            <person name="Garre V."/>
            <person name="Horwitz B."/>
            <person name="Torres-Martinez S."/>
            <person name="Idnurm A."/>
            <person name="Herrera-Estrella A."/>
            <person name="Gabaldon T."/>
            <person name="Grigoriev I.V."/>
        </authorList>
    </citation>
    <scope>NUCLEOTIDE SEQUENCE [LARGE SCALE GENOMIC DNA]</scope>
    <source>
        <strain evidence="15">NRRL 1555(-)</strain>
    </source>
</reference>
<comment type="subcellular location">
    <subcellularLocation>
        <location evidence="10">Cytoplasm</location>
    </subcellularLocation>
    <subcellularLocation>
        <location evidence="10">Mitochondrion intermembrane space</location>
    </subcellularLocation>
</comment>
<feature type="binding site" evidence="10">
    <location>
        <position position="252"/>
    </location>
    <ligand>
        <name>[2Fe-2S] cluster</name>
        <dbReference type="ChEBI" id="CHEBI:190135"/>
    </ligand>
</feature>
<feature type="binding site" evidence="10">
    <location>
        <position position="304"/>
    </location>
    <ligand>
        <name>[4Fe-4S] cluster</name>
        <dbReference type="ChEBI" id="CHEBI:49883"/>
    </ligand>
</feature>
<evidence type="ECO:0000256" key="6">
    <source>
        <dbReference type="ARBA" id="ARBA00022723"/>
    </source>
</evidence>
<comment type="cofactor">
    <cofactor evidence="1 10">
        <name>[4Fe-4S] cluster</name>
        <dbReference type="ChEBI" id="CHEBI:49883"/>
    </cofactor>
</comment>
<dbReference type="InterPro" id="IPR029063">
    <property type="entry name" value="SAM-dependent_MTases_sf"/>
</dbReference>
<keyword evidence="5 10" id="KW-0001">2Fe-2S</keyword>
<comment type="caution">
    <text evidence="10">Lacks conserved residue(s) required for the propagation of feature annotation.</text>
</comment>
<feature type="binding site" evidence="10">
    <location>
        <position position="242"/>
    </location>
    <ligand>
        <name>[2Fe-2S] cluster</name>
        <dbReference type="ChEBI" id="CHEBI:190135"/>
    </ligand>
</feature>
<feature type="binding site" evidence="10">
    <location>
        <position position="307"/>
    </location>
    <ligand>
        <name>[4Fe-4S] cluster</name>
        <dbReference type="ChEBI" id="CHEBI:49883"/>
    </ligand>
</feature>
<comment type="domain">
    <text evidence="10">The N-terminal domain has structural similarity with S-adenosyl-L-methionine-dependent methyltransferases, but does not bind S-adenosyl-L-methionine. It is required for correct assembly of the 2 Fe-S clusters.</text>
</comment>
<evidence type="ECO:0000313" key="15">
    <source>
        <dbReference type="Proteomes" id="UP000077315"/>
    </source>
</evidence>
<feature type="compositionally biased region" description="Basic and acidic residues" evidence="11">
    <location>
        <begin position="228"/>
        <end position="241"/>
    </location>
</feature>
<feature type="binding site" evidence="10">
    <location>
        <position position="257"/>
    </location>
    <ligand>
        <name>[2Fe-2S] cluster</name>
        <dbReference type="ChEBI" id="CHEBI:190135"/>
    </ligand>
</feature>
<dbReference type="PANTHER" id="PTHR13273">
    <property type="entry name" value="ANAMORSIN"/>
    <property type="match status" value="1"/>
</dbReference>
<dbReference type="PANTHER" id="PTHR13273:SF14">
    <property type="entry name" value="ANAMORSIN"/>
    <property type="match status" value="1"/>
</dbReference>
<feature type="short sequence motif" description="Cx2C motif 2" evidence="10">
    <location>
        <begin position="304"/>
        <end position="307"/>
    </location>
</feature>
<evidence type="ECO:0000256" key="2">
    <source>
        <dbReference type="ARBA" id="ARBA00008169"/>
    </source>
</evidence>
<dbReference type="GO" id="GO:0005758">
    <property type="term" value="C:mitochondrial intermembrane space"/>
    <property type="evidence" value="ECO:0007669"/>
    <property type="project" value="UniProtKB-SubCell"/>
</dbReference>
<feature type="short sequence motif" description="Cx2C motif 1" evidence="10">
    <location>
        <begin position="293"/>
        <end position="296"/>
    </location>
</feature>
<proteinExistence type="inferred from homology"/>
<dbReference type="GO" id="GO:0051539">
    <property type="term" value="F:4 iron, 4 sulfur cluster binding"/>
    <property type="evidence" value="ECO:0007669"/>
    <property type="project" value="UniProtKB-KW"/>
</dbReference>
<evidence type="ECO:0000256" key="11">
    <source>
        <dbReference type="SAM" id="MobiDB-lite"/>
    </source>
</evidence>
<keyword evidence="9 10" id="KW-0496">Mitochondrion</keyword>
<dbReference type="EMBL" id="KV440974">
    <property type="protein sequence ID" value="OAD77743.1"/>
    <property type="molecule type" value="Genomic_DNA"/>
</dbReference>
<dbReference type="Pfam" id="PF05093">
    <property type="entry name" value="CIAPIN1"/>
    <property type="match status" value="1"/>
</dbReference>
<comment type="domain">
    <text evidence="10">The C-terminal domain binds 2 Fe-S clusters but is otherwise mostly in an intrinsically disordered conformation.</text>
</comment>
<comment type="domain">
    <text evidence="10">The twin Cx2C motifs are involved in the recognition by the mitochondrial MIA40-ERV1 disulfide relay system. The formation of 2 disulfide bonds in the Cx2C motifs through dithiol/disulfide exchange reactions effectively traps the protein in the mitochondrial intermembrane space.</text>
</comment>
<sequence>MSSSIEIQPGQAILFVGSSTVEQDQWIKMRSSALAQAGPQANIAFEIMERVADASLPKSSFDGIYSNIFSPSVSVHTPAILSRYLSTLKAGGRLVVEEPIVLVSLSNTVCPVTRQQDELVSMLKLAGFVDVEASVQPVSDQQLAQFFQIWGATRVEQGVSRLTGKFGWAHVTAKKPAYEVGQKMTLRFGKKKESPTPTPTAAAKKSVWTLETDDTMEDDDALLDDDDLVKPSKESLSRPDDCELTDGKRKACKNCTCGRAEEEEAQVVSLELEDDMEDEIVEVDPTAKKVGGCGSCALGDAFRCSTCPYLGMPSFTPGQTVTLGGQFGMDDI</sequence>
<gene>
    <name evidence="14" type="ORF">PHYBLDRAFT_164635</name>
</gene>
<feature type="binding site" evidence="10">
    <location>
        <position position="293"/>
    </location>
    <ligand>
        <name>[4Fe-4S] cluster</name>
        <dbReference type="ChEBI" id="CHEBI:49883"/>
    </ligand>
</feature>
<keyword evidence="8 10" id="KW-0411">Iron-sulfur</keyword>
<evidence type="ECO:0000256" key="5">
    <source>
        <dbReference type="ARBA" id="ARBA00022714"/>
    </source>
</evidence>
<keyword evidence="4 10" id="KW-0963">Cytoplasm</keyword>
<evidence type="ECO:0000259" key="12">
    <source>
        <dbReference type="Pfam" id="PF05093"/>
    </source>
</evidence>
<feature type="domain" description="Anamorsin C-terminal" evidence="12">
    <location>
        <begin position="238"/>
        <end position="323"/>
    </location>
</feature>
<evidence type="ECO:0000313" key="14">
    <source>
        <dbReference type="EMBL" id="OAD77743.1"/>
    </source>
</evidence>
<evidence type="ECO:0000256" key="3">
    <source>
        <dbReference type="ARBA" id="ARBA00022485"/>
    </source>
</evidence>
<dbReference type="Gene3D" id="3.40.50.150">
    <property type="entry name" value="Vaccinia Virus protein VP39"/>
    <property type="match status" value="1"/>
</dbReference>
<dbReference type="InterPro" id="IPR007785">
    <property type="entry name" value="Anamorsin"/>
</dbReference>
<feature type="domain" description="Anamorsin N-terminal" evidence="13">
    <location>
        <begin position="10"/>
        <end position="182"/>
    </location>
</feature>
<dbReference type="InParanoid" id="A0A162UT27"/>
<dbReference type="GO" id="GO:0046872">
    <property type="term" value="F:metal ion binding"/>
    <property type="evidence" value="ECO:0007669"/>
    <property type="project" value="UniProtKB-KW"/>
</dbReference>
<dbReference type="RefSeq" id="XP_018295783.1">
    <property type="nucleotide sequence ID" value="XM_018435051.1"/>
</dbReference>
<protein>
    <submittedName>
        <fullName evidence="14">Uncharacterized protein</fullName>
    </submittedName>
</protein>
<evidence type="ECO:0000256" key="1">
    <source>
        <dbReference type="ARBA" id="ARBA00001966"/>
    </source>
</evidence>